<dbReference type="EMBL" id="JBBPBN010000257">
    <property type="protein sequence ID" value="KAK8492080.1"/>
    <property type="molecule type" value="Genomic_DNA"/>
</dbReference>
<dbReference type="InterPro" id="IPR002541">
    <property type="entry name" value="Cyt_c_assembly"/>
</dbReference>
<evidence type="ECO:0000313" key="11">
    <source>
        <dbReference type="Proteomes" id="UP001396334"/>
    </source>
</evidence>
<feature type="compositionally biased region" description="Low complexity" evidence="8">
    <location>
        <begin position="74"/>
        <end position="84"/>
    </location>
</feature>
<evidence type="ECO:0000256" key="2">
    <source>
        <dbReference type="ARBA" id="ARBA00005840"/>
    </source>
</evidence>
<dbReference type="Pfam" id="PF01578">
    <property type="entry name" value="Cytochrom_C_asm"/>
    <property type="match status" value="1"/>
</dbReference>
<dbReference type="InterPro" id="IPR045062">
    <property type="entry name" value="Cyt_c_biogenesis_CcsA/CcmC"/>
</dbReference>
<keyword evidence="5 7" id="KW-1133">Transmembrane helix</keyword>
<feature type="domain" description="Cytochrome c assembly protein" evidence="9">
    <location>
        <begin position="220"/>
        <end position="361"/>
    </location>
</feature>
<feature type="transmembrane region" description="Helical" evidence="7">
    <location>
        <begin position="304"/>
        <end position="325"/>
    </location>
</feature>
<comment type="caution">
    <text evidence="10">The sequence shown here is derived from an EMBL/GenBank/DDBJ whole genome shotgun (WGS) entry which is preliminary data.</text>
</comment>
<evidence type="ECO:0000256" key="1">
    <source>
        <dbReference type="ARBA" id="ARBA00004141"/>
    </source>
</evidence>
<gene>
    <name evidence="10" type="ORF">V6N11_014202</name>
</gene>
<feature type="transmembrane region" description="Helical" evidence="7">
    <location>
        <begin position="280"/>
        <end position="298"/>
    </location>
</feature>
<dbReference type="PRINTS" id="PR01386">
    <property type="entry name" value="CCMCBIOGNSIS"/>
</dbReference>
<reference evidence="10 11" key="1">
    <citation type="journal article" date="2024" name="G3 (Bethesda)">
        <title>Genome assembly of Hibiscus sabdariffa L. provides insights into metabolisms of medicinal natural products.</title>
        <authorList>
            <person name="Kim T."/>
        </authorList>
    </citation>
    <scope>NUCLEOTIDE SEQUENCE [LARGE SCALE GENOMIC DNA]</scope>
    <source>
        <strain evidence="10">TK-2024</strain>
        <tissue evidence="10">Old leaves</tissue>
    </source>
</reference>
<dbReference type="PANTHER" id="PTHR30071">
    <property type="entry name" value="HEME EXPORTER PROTEIN C"/>
    <property type="match status" value="1"/>
</dbReference>
<name>A0ABR2AFX6_9ROSI</name>
<comment type="caution">
    <text evidence="7">Lacks conserved residue(s) required for the propagation of feature annotation.</text>
</comment>
<evidence type="ECO:0000256" key="6">
    <source>
        <dbReference type="ARBA" id="ARBA00023136"/>
    </source>
</evidence>
<comment type="subcellular location">
    <subcellularLocation>
        <location evidence="1">Membrane</location>
        <topology evidence="1">Multi-pass membrane protein</topology>
    </subcellularLocation>
</comment>
<comment type="similarity">
    <text evidence="2 7">Belongs to the CcmC/CycZ/HelC family.</text>
</comment>
<evidence type="ECO:0000313" key="10">
    <source>
        <dbReference type="EMBL" id="KAK8492080.1"/>
    </source>
</evidence>
<dbReference type="Proteomes" id="UP001396334">
    <property type="component" value="Unassembled WGS sequence"/>
</dbReference>
<proteinExistence type="inferred from homology"/>
<keyword evidence="11" id="KW-1185">Reference proteome</keyword>
<protein>
    <recommendedName>
        <fullName evidence="9">Cytochrome c assembly protein domain-containing protein</fullName>
    </recommendedName>
</protein>
<dbReference type="InterPro" id="IPR003557">
    <property type="entry name" value="Cyt_c_biogenesis_CcmC"/>
</dbReference>
<accession>A0ABR2AFX6</accession>
<evidence type="ECO:0000256" key="5">
    <source>
        <dbReference type="ARBA" id="ARBA00022989"/>
    </source>
</evidence>
<feature type="transmembrane region" description="Helical" evidence="7">
    <location>
        <begin position="248"/>
        <end position="268"/>
    </location>
</feature>
<organism evidence="10 11">
    <name type="scientific">Hibiscus sabdariffa</name>
    <name type="common">roselle</name>
    <dbReference type="NCBI Taxonomy" id="183260"/>
    <lineage>
        <taxon>Eukaryota</taxon>
        <taxon>Viridiplantae</taxon>
        <taxon>Streptophyta</taxon>
        <taxon>Embryophyta</taxon>
        <taxon>Tracheophyta</taxon>
        <taxon>Spermatophyta</taxon>
        <taxon>Magnoliopsida</taxon>
        <taxon>eudicotyledons</taxon>
        <taxon>Gunneridae</taxon>
        <taxon>Pentapetalae</taxon>
        <taxon>rosids</taxon>
        <taxon>malvids</taxon>
        <taxon>Malvales</taxon>
        <taxon>Malvaceae</taxon>
        <taxon>Malvoideae</taxon>
        <taxon>Hibiscus</taxon>
    </lineage>
</organism>
<dbReference type="PANTHER" id="PTHR30071:SF1">
    <property type="entry name" value="CYTOCHROME B_B6 PROTEIN-RELATED"/>
    <property type="match status" value="1"/>
</dbReference>
<evidence type="ECO:0000259" key="9">
    <source>
        <dbReference type="Pfam" id="PF01578"/>
    </source>
</evidence>
<evidence type="ECO:0000256" key="7">
    <source>
        <dbReference type="RuleBase" id="RU364092"/>
    </source>
</evidence>
<sequence length="438" mass="48713">MKTENSDRSANGRLEDECVKPDSSVKSCYRVRPEVGNGKLRGEGHTSRLGWCGGGLVITIIFSLLDPEFMNMMAPSGSSSSGPAPHEHEPGAPEPEQPLLSDEIRLQELGDRLRINCLGKAMSLGEQEDIVETQLLIEKKIEQALLSDGYSKQALIEKRHQIRGFVFYPRGTPVSGSKYTKYLEDIEMFGTHRSLPYSRIIRAIQNMDLPLYCSYKKSTMAIYLSLRVAPLDLQQGGNSRIPYVHVPAARMSILVYIATAINTFLFLLTKHPLFLRSSGTSIEIGAFFTLFTLVTGGFRGRPMWGTFWVWDARLTSVFISFLIYLGALRFQKLPVEPASISICVGPIDIPIIKSSVNWWNTSHQPGSISRSGTSIHVPMPIPILSNFANFPFSTCILFVLETRLPIPSFLESPLTEEIEAREGIPKPSSLAESFCIHG</sequence>
<dbReference type="NCBIfam" id="TIGR01191">
    <property type="entry name" value="ccmC"/>
    <property type="match status" value="1"/>
</dbReference>
<evidence type="ECO:0000256" key="8">
    <source>
        <dbReference type="SAM" id="MobiDB-lite"/>
    </source>
</evidence>
<keyword evidence="6 7" id="KW-0472">Membrane</keyword>
<evidence type="ECO:0000256" key="3">
    <source>
        <dbReference type="ARBA" id="ARBA00022692"/>
    </source>
</evidence>
<keyword evidence="3 7" id="KW-0812">Transmembrane</keyword>
<evidence type="ECO:0000256" key="4">
    <source>
        <dbReference type="ARBA" id="ARBA00022748"/>
    </source>
</evidence>
<keyword evidence="4 7" id="KW-0201">Cytochrome c-type biogenesis</keyword>
<feature type="region of interest" description="Disordered" evidence="8">
    <location>
        <begin position="73"/>
        <end position="99"/>
    </location>
</feature>